<feature type="region of interest" description="Disordered" evidence="8">
    <location>
        <begin position="151"/>
        <end position="187"/>
    </location>
</feature>
<dbReference type="PANTHER" id="PTHR45636">
    <property type="entry name" value="PAIRED BOX PROTEIN PAX-6-RELATED-RELATED"/>
    <property type="match status" value="1"/>
</dbReference>
<comment type="subcellular location">
    <subcellularLocation>
        <location evidence="1">Nucleus</location>
    </subcellularLocation>
</comment>
<dbReference type="SMART" id="SM00351">
    <property type="entry name" value="PAX"/>
    <property type="match status" value="1"/>
</dbReference>
<dbReference type="GeneTree" id="ENSGT00940000157412"/>
<dbReference type="GO" id="GO:0000981">
    <property type="term" value="F:DNA-binding transcription factor activity, RNA polymerase II-specific"/>
    <property type="evidence" value="ECO:0007669"/>
    <property type="project" value="TreeGrafter"/>
</dbReference>
<name>A0A9J8DDI4_CYPCA</name>
<dbReference type="InterPro" id="IPR022130">
    <property type="entry name" value="Pax2_C"/>
</dbReference>
<evidence type="ECO:0000256" key="1">
    <source>
        <dbReference type="ARBA" id="ARBA00004123"/>
    </source>
</evidence>
<keyword evidence="2" id="KW-0217">Developmental protein</keyword>
<accession>A0A9J8DDI4</accession>
<dbReference type="GO" id="GO:0000978">
    <property type="term" value="F:RNA polymerase II cis-regulatory region sequence-specific DNA binding"/>
    <property type="evidence" value="ECO:0007669"/>
    <property type="project" value="TreeGrafter"/>
</dbReference>
<dbReference type="InterPro" id="IPR043565">
    <property type="entry name" value="PAX_fam"/>
</dbReference>
<dbReference type="PROSITE" id="PS51057">
    <property type="entry name" value="PAIRED_2"/>
    <property type="match status" value="1"/>
</dbReference>
<keyword evidence="3" id="KW-0563">Paired box</keyword>
<evidence type="ECO:0000313" key="11">
    <source>
        <dbReference type="Proteomes" id="UP001108240"/>
    </source>
</evidence>
<feature type="compositionally biased region" description="Polar residues" evidence="8">
    <location>
        <begin position="151"/>
        <end position="168"/>
    </location>
</feature>
<dbReference type="PROSITE" id="PS00034">
    <property type="entry name" value="PAIRED_1"/>
    <property type="match status" value="1"/>
</dbReference>
<dbReference type="Pfam" id="PF00292">
    <property type="entry name" value="PAX"/>
    <property type="match status" value="1"/>
</dbReference>
<evidence type="ECO:0000313" key="10">
    <source>
        <dbReference type="Ensembl" id="ENSCCRP00000180407.1"/>
    </source>
</evidence>
<dbReference type="Gene3D" id="1.10.10.10">
    <property type="entry name" value="Winged helix-like DNA-binding domain superfamily/Winged helix DNA-binding domain"/>
    <property type="match status" value="2"/>
</dbReference>
<keyword evidence="6" id="KW-0804">Transcription</keyword>
<feature type="domain" description="Paired" evidence="9">
    <location>
        <begin position="15"/>
        <end position="148"/>
    </location>
</feature>
<evidence type="ECO:0000256" key="3">
    <source>
        <dbReference type="ARBA" id="ARBA00022724"/>
    </source>
</evidence>
<dbReference type="PRINTS" id="PR00027">
    <property type="entry name" value="PAIREDBOX"/>
</dbReference>
<evidence type="ECO:0000256" key="2">
    <source>
        <dbReference type="ARBA" id="ARBA00022473"/>
    </source>
</evidence>
<dbReference type="GO" id="GO:0048593">
    <property type="term" value="P:camera-type eye morphogenesis"/>
    <property type="evidence" value="ECO:0007669"/>
    <property type="project" value="UniProtKB-ARBA"/>
</dbReference>
<dbReference type="AlphaFoldDB" id="A0A9J8DDI4"/>
<dbReference type="SUPFAM" id="SSF46689">
    <property type="entry name" value="Homeodomain-like"/>
    <property type="match status" value="1"/>
</dbReference>
<dbReference type="GO" id="GO:0009952">
    <property type="term" value="P:anterior/posterior pattern specification"/>
    <property type="evidence" value="ECO:0007669"/>
    <property type="project" value="UniProtKB-ARBA"/>
</dbReference>
<evidence type="ECO:0000256" key="6">
    <source>
        <dbReference type="ARBA" id="ARBA00023163"/>
    </source>
</evidence>
<feature type="compositionally biased region" description="Polar residues" evidence="8">
    <location>
        <begin position="232"/>
        <end position="242"/>
    </location>
</feature>
<evidence type="ECO:0000256" key="8">
    <source>
        <dbReference type="SAM" id="MobiDB-lite"/>
    </source>
</evidence>
<keyword evidence="5" id="KW-0238">DNA-binding</keyword>
<dbReference type="InterPro" id="IPR036388">
    <property type="entry name" value="WH-like_DNA-bd_sf"/>
</dbReference>
<dbReference type="InterPro" id="IPR043182">
    <property type="entry name" value="PAIRED_DNA-bd_dom"/>
</dbReference>
<dbReference type="Ensembl" id="ENSCCRT00000168576.1">
    <property type="protein sequence ID" value="ENSCCRP00000180407.1"/>
    <property type="gene ID" value="ENSCCRG00000049677.2"/>
</dbReference>
<dbReference type="FunFam" id="1.10.10.10:FF:000013">
    <property type="entry name" value="Paired box 8 isoform 1"/>
    <property type="match status" value="1"/>
</dbReference>
<dbReference type="GO" id="GO:0005634">
    <property type="term" value="C:nucleus"/>
    <property type="evidence" value="ECO:0007669"/>
    <property type="project" value="UniProtKB-SubCell"/>
</dbReference>
<dbReference type="Pfam" id="PF12403">
    <property type="entry name" value="Pax2_C"/>
    <property type="match status" value="1"/>
</dbReference>
<organism evidence="10 11">
    <name type="scientific">Cyprinus carpio carpio</name>
    <dbReference type="NCBI Taxonomy" id="630221"/>
    <lineage>
        <taxon>Eukaryota</taxon>
        <taxon>Metazoa</taxon>
        <taxon>Chordata</taxon>
        <taxon>Craniata</taxon>
        <taxon>Vertebrata</taxon>
        <taxon>Euteleostomi</taxon>
        <taxon>Actinopterygii</taxon>
        <taxon>Neopterygii</taxon>
        <taxon>Teleostei</taxon>
        <taxon>Ostariophysi</taxon>
        <taxon>Cypriniformes</taxon>
        <taxon>Cyprinidae</taxon>
        <taxon>Cyprininae</taxon>
        <taxon>Cyprinus</taxon>
    </lineage>
</organism>
<evidence type="ECO:0000256" key="4">
    <source>
        <dbReference type="ARBA" id="ARBA00023015"/>
    </source>
</evidence>
<keyword evidence="7" id="KW-0539">Nucleus</keyword>
<proteinExistence type="predicted"/>
<dbReference type="Proteomes" id="UP001108240">
    <property type="component" value="Unplaced"/>
</dbReference>
<feature type="region of interest" description="Disordered" evidence="8">
    <location>
        <begin position="225"/>
        <end position="244"/>
    </location>
</feature>
<sequence length="413" mass="44622">MDIHCKADPFSAMHRHGGVNQLGGVFVNGRPLPDVVRQRIVELAHQGVRPCDISRQLRVSHGCVSKILGSYQKDLIRYYETGSIKPGVIGGSKPKVATPKVVDKIADYKRQNPTMFAWEIRDRLLAEGVCDNDTVPSVSSINRIIRTKVQQPFHPSSDGTGTPLTTAGHTIVPSTASPPVSSASNDPVGSYSINGILGIPRSNGEKRKRDDVLWSGNHLDGRKIGYYGSDGSGPNSDSQGSVESLRKHLRADAFTQQQLEALDRVFERPSYPDVFPTSEHIKPEQANEYTLPALNPGLDEVKPSLSTSVSSDLGSSVSQSYPVVTGRDMASTTLPGYPPHVPPTGQGSYPTSTLAGMVPGSDFSGNPYSHPQYTTYNEAWRFSNPALLSSPYYYSAASRGSAPPTAATAYDRH</sequence>
<evidence type="ECO:0000256" key="7">
    <source>
        <dbReference type="ARBA" id="ARBA00023242"/>
    </source>
</evidence>
<reference evidence="10" key="1">
    <citation type="submission" date="2025-08" db="UniProtKB">
        <authorList>
            <consortium name="Ensembl"/>
        </authorList>
    </citation>
    <scope>IDENTIFICATION</scope>
</reference>
<dbReference type="CDD" id="cd00131">
    <property type="entry name" value="PAX"/>
    <property type="match status" value="1"/>
</dbReference>
<feature type="compositionally biased region" description="Low complexity" evidence="8">
    <location>
        <begin position="172"/>
        <end position="184"/>
    </location>
</feature>
<evidence type="ECO:0000259" key="9">
    <source>
        <dbReference type="PROSITE" id="PS51057"/>
    </source>
</evidence>
<reference evidence="10" key="2">
    <citation type="submission" date="2025-09" db="UniProtKB">
        <authorList>
            <consortium name="Ensembl"/>
        </authorList>
    </citation>
    <scope>IDENTIFICATION</scope>
</reference>
<dbReference type="PANTHER" id="PTHR45636:SF19">
    <property type="entry name" value="PAIRED BOX PROTEIN PAX-2"/>
    <property type="match status" value="1"/>
</dbReference>
<dbReference type="InterPro" id="IPR009057">
    <property type="entry name" value="Homeodomain-like_sf"/>
</dbReference>
<protein>
    <submittedName>
        <fullName evidence="10">Paired box 2a</fullName>
    </submittedName>
</protein>
<keyword evidence="4" id="KW-0805">Transcription regulation</keyword>
<dbReference type="InterPro" id="IPR001523">
    <property type="entry name" value="Paired_dom"/>
</dbReference>
<evidence type="ECO:0000256" key="5">
    <source>
        <dbReference type="ARBA" id="ARBA00023125"/>
    </source>
</evidence>
<keyword evidence="11" id="KW-1185">Reference proteome</keyword>
<dbReference type="FunFam" id="1.10.10.10:FF:000003">
    <property type="entry name" value="Paired box protein Pax-6"/>
    <property type="match status" value="1"/>
</dbReference>
<dbReference type="GO" id="GO:0030902">
    <property type="term" value="P:hindbrain development"/>
    <property type="evidence" value="ECO:0007669"/>
    <property type="project" value="UniProtKB-ARBA"/>
</dbReference>